<name>A0A3D9L1X7_MARFU</name>
<comment type="caution">
    <text evidence="1">The sequence shown here is derived from an EMBL/GenBank/DDBJ whole genome shotgun (WGS) entry which is preliminary data.</text>
</comment>
<reference evidence="1 2" key="1">
    <citation type="submission" date="2018-07" db="EMBL/GenBank/DDBJ databases">
        <title>Genomic Encyclopedia of Type Strains, Phase IV (KMG-IV): sequencing the most valuable type-strain genomes for metagenomic binning, comparative biology and taxonomic classification.</title>
        <authorList>
            <person name="Goeker M."/>
        </authorList>
    </citation>
    <scope>NUCLEOTIDE SEQUENCE [LARGE SCALE GENOMIC DNA]</scope>
    <source>
        <strain evidence="1 2">DSM 4134</strain>
    </source>
</reference>
<dbReference type="AlphaFoldDB" id="A0A3D9L1X7"/>
<proteinExistence type="predicted"/>
<protein>
    <submittedName>
        <fullName evidence="1">Uncharacterized protein</fullName>
    </submittedName>
</protein>
<dbReference type="RefSeq" id="WP_115868440.1">
    <property type="nucleotide sequence ID" value="NZ_QREG01000011.1"/>
</dbReference>
<dbReference type="EMBL" id="QREG01000011">
    <property type="protein sequence ID" value="RED97912.1"/>
    <property type="molecule type" value="Genomic_DNA"/>
</dbReference>
<organism evidence="1 2">
    <name type="scientific">Marinoscillum furvescens DSM 4134</name>
    <dbReference type="NCBI Taxonomy" id="1122208"/>
    <lineage>
        <taxon>Bacteria</taxon>
        <taxon>Pseudomonadati</taxon>
        <taxon>Bacteroidota</taxon>
        <taxon>Cytophagia</taxon>
        <taxon>Cytophagales</taxon>
        <taxon>Reichenbachiellaceae</taxon>
        <taxon>Marinoscillum</taxon>
    </lineage>
</organism>
<keyword evidence="2" id="KW-1185">Reference proteome</keyword>
<gene>
    <name evidence="1" type="ORF">C7460_11153</name>
</gene>
<evidence type="ECO:0000313" key="1">
    <source>
        <dbReference type="EMBL" id="RED97912.1"/>
    </source>
</evidence>
<accession>A0A3D9L1X7</accession>
<evidence type="ECO:0000313" key="2">
    <source>
        <dbReference type="Proteomes" id="UP000256779"/>
    </source>
</evidence>
<dbReference type="Proteomes" id="UP000256779">
    <property type="component" value="Unassembled WGS sequence"/>
</dbReference>
<sequence length="100" mass="11624">MPRFVLLLVALTFAIYTKMDLRQHTLSQQTYELRLQQAEQHAQQFIRTLQSETMDCHLQCLNSGANVPFQVSDCAYEVFEKYHRAELTAMMNDLAGVNLR</sequence>